<dbReference type="EMBL" id="REFR01000009">
    <property type="protein sequence ID" value="RMB12112.1"/>
    <property type="molecule type" value="Genomic_DNA"/>
</dbReference>
<sequence>MPLGCKTKARLRMSAAPVALAGAGMLVVAACPSAAVAQDSGAEQNQFIEIEEVFVRATRRETQLQQTPVAVTALTAQQADALVPKDLGDIAALVPNFSASKVTGFNAASFAIRGAAQTDIIVYSESQVAVTLDDFVVPHVQTQLLDLFDIEQIEVLRGPQGTLFGKNATAGVVNVRTRRPEFDDFAVDLRARYGSFNRFEGRAAVNVPISDRLALRVSSQYQRSDGFYRNGASFGPVTPFGPFDDQGNNLNPLAGETGEGDNSRLGGEEVFNMRAKLLWQPTDALEVLFQYELIRDDSDTVPAVNETPVGDPRFVFNQLGFTQDPGNPLDNAGVTAPSAIGADIGLSNGHEVDVDGYYLNINYEMGDVTLTSITGYREQLSLLANNYVGEVGPVSLFDANRADDRETFQQELRANFTINDRIDMVTGTFYQSNDTTFCVTQTLGFLDLFGLGTPPGFFNSNPQVLCNAQDADAFALYADATYEVNDRLTIAGGFRYTWEDKNWIGRNQIVYQALGGGFDPSLSFQSLGPLGAADFDRFSTGVLADTENGEFNEPSWRAVISYEFTDDIYGYTSVSRSFRSGAFNDQSGTTGNELTPELIAPTRPEKVTSYEAGLRTEFADGTFRFNPTFFYADYTDAQRQIAATLTNSQGVEFQETRFFNAADARVFGIELETLWVTGVEGLVLGGNFSWQDGKFNTFEADTDFDGVIDVDFSDRPLTRTPEFTWTLFGRYETPIADELLLRLNATAAYEDDNVFSYSDIDEDFDTFLNSRTLVNATVDIVSENGGWFVRAFGRNLLDETYRVSSQAVANLWIFSQYGEPAVWGVEMGVSF</sequence>
<evidence type="ECO:0000256" key="6">
    <source>
        <dbReference type="ARBA" id="ARBA00023004"/>
    </source>
</evidence>
<evidence type="ECO:0000256" key="4">
    <source>
        <dbReference type="ARBA" id="ARBA00022496"/>
    </source>
</evidence>
<evidence type="ECO:0000256" key="5">
    <source>
        <dbReference type="ARBA" id="ARBA00022692"/>
    </source>
</evidence>
<keyword evidence="5 11" id="KW-0812">Transmembrane</keyword>
<feature type="chain" id="PRO_5018223982" evidence="13">
    <location>
        <begin position="38"/>
        <end position="831"/>
    </location>
</feature>
<dbReference type="AlphaFoldDB" id="A0A3M0CRK9"/>
<proteinExistence type="inferred from homology"/>
<keyword evidence="8 12" id="KW-0798">TonB box</keyword>
<dbReference type="PANTHER" id="PTHR32552:SF81">
    <property type="entry name" value="TONB-DEPENDENT OUTER MEMBRANE RECEPTOR"/>
    <property type="match status" value="1"/>
</dbReference>
<keyword evidence="6" id="KW-0408">Iron</keyword>
<evidence type="ECO:0000256" key="1">
    <source>
        <dbReference type="ARBA" id="ARBA00004571"/>
    </source>
</evidence>
<keyword evidence="16" id="KW-0675">Receptor</keyword>
<dbReference type="InterPro" id="IPR036942">
    <property type="entry name" value="Beta-barrel_TonB_sf"/>
</dbReference>
<keyword evidence="9 11" id="KW-0472">Membrane</keyword>
<evidence type="ECO:0000256" key="13">
    <source>
        <dbReference type="SAM" id="SignalP"/>
    </source>
</evidence>
<keyword evidence="7" id="KW-0406">Ion transport</keyword>
<evidence type="ECO:0000256" key="11">
    <source>
        <dbReference type="PROSITE-ProRule" id="PRU01360"/>
    </source>
</evidence>
<accession>A0A3M0CRK9</accession>
<dbReference type="Proteomes" id="UP000271227">
    <property type="component" value="Unassembled WGS sequence"/>
</dbReference>
<keyword evidence="13" id="KW-0732">Signal</keyword>
<evidence type="ECO:0000256" key="3">
    <source>
        <dbReference type="ARBA" id="ARBA00022452"/>
    </source>
</evidence>
<evidence type="ECO:0000259" key="14">
    <source>
        <dbReference type="Pfam" id="PF00593"/>
    </source>
</evidence>
<reference evidence="16 17" key="1">
    <citation type="submission" date="2018-10" db="EMBL/GenBank/DDBJ databases">
        <title>Genomic Encyclopedia of Archaeal and Bacterial Type Strains, Phase II (KMG-II): from individual species to whole genera.</title>
        <authorList>
            <person name="Goeker M."/>
        </authorList>
    </citation>
    <scope>NUCLEOTIDE SEQUENCE [LARGE SCALE GENOMIC DNA]</scope>
    <source>
        <strain evidence="16 17">DSM 25217</strain>
    </source>
</reference>
<dbReference type="PANTHER" id="PTHR32552">
    <property type="entry name" value="FERRICHROME IRON RECEPTOR-RELATED"/>
    <property type="match status" value="1"/>
</dbReference>
<keyword evidence="10 11" id="KW-0998">Cell outer membrane</keyword>
<dbReference type="GO" id="GO:0006826">
    <property type="term" value="P:iron ion transport"/>
    <property type="evidence" value="ECO:0007669"/>
    <property type="project" value="UniProtKB-KW"/>
</dbReference>
<dbReference type="OrthoDB" id="9760333at2"/>
<evidence type="ECO:0000256" key="7">
    <source>
        <dbReference type="ARBA" id="ARBA00023065"/>
    </source>
</evidence>
<evidence type="ECO:0000256" key="12">
    <source>
        <dbReference type="RuleBase" id="RU003357"/>
    </source>
</evidence>
<evidence type="ECO:0000256" key="2">
    <source>
        <dbReference type="ARBA" id="ARBA00022448"/>
    </source>
</evidence>
<comment type="subcellular location">
    <subcellularLocation>
        <location evidence="1 11">Cell outer membrane</location>
        <topology evidence="1 11">Multi-pass membrane protein</topology>
    </subcellularLocation>
</comment>
<dbReference type="GO" id="GO:0009279">
    <property type="term" value="C:cell outer membrane"/>
    <property type="evidence" value="ECO:0007669"/>
    <property type="project" value="UniProtKB-SubCell"/>
</dbReference>
<comment type="caution">
    <text evidence="16">The sequence shown here is derived from an EMBL/GenBank/DDBJ whole genome shotgun (WGS) entry which is preliminary data.</text>
</comment>
<evidence type="ECO:0000256" key="10">
    <source>
        <dbReference type="ARBA" id="ARBA00023237"/>
    </source>
</evidence>
<dbReference type="SUPFAM" id="SSF56935">
    <property type="entry name" value="Porins"/>
    <property type="match status" value="1"/>
</dbReference>
<keyword evidence="3 11" id="KW-1134">Transmembrane beta strand</keyword>
<dbReference type="Pfam" id="PF07715">
    <property type="entry name" value="Plug"/>
    <property type="match status" value="1"/>
</dbReference>
<evidence type="ECO:0000256" key="8">
    <source>
        <dbReference type="ARBA" id="ARBA00023077"/>
    </source>
</evidence>
<feature type="signal peptide" evidence="13">
    <location>
        <begin position="1"/>
        <end position="37"/>
    </location>
</feature>
<feature type="domain" description="TonB-dependent receptor-like beta-barrel" evidence="14">
    <location>
        <begin position="313"/>
        <end position="796"/>
    </location>
</feature>
<evidence type="ECO:0000259" key="15">
    <source>
        <dbReference type="Pfam" id="PF07715"/>
    </source>
</evidence>
<evidence type="ECO:0000256" key="9">
    <source>
        <dbReference type="ARBA" id="ARBA00023136"/>
    </source>
</evidence>
<dbReference type="InterPro" id="IPR012910">
    <property type="entry name" value="Plug_dom"/>
</dbReference>
<dbReference type="PROSITE" id="PS51257">
    <property type="entry name" value="PROKAR_LIPOPROTEIN"/>
    <property type="match status" value="1"/>
</dbReference>
<organism evidence="16 17">
    <name type="scientific">Eilatimonas milleporae</name>
    <dbReference type="NCBI Taxonomy" id="911205"/>
    <lineage>
        <taxon>Bacteria</taxon>
        <taxon>Pseudomonadati</taxon>
        <taxon>Pseudomonadota</taxon>
        <taxon>Alphaproteobacteria</taxon>
        <taxon>Kordiimonadales</taxon>
        <taxon>Kordiimonadaceae</taxon>
        <taxon>Eilatimonas</taxon>
    </lineage>
</organism>
<name>A0A3M0CRK9_9PROT</name>
<keyword evidence="17" id="KW-1185">Reference proteome</keyword>
<gene>
    <name evidence="16" type="ORF">BXY39_0602</name>
</gene>
<dbReference type="Gene3D" id="2.40.170.20">
    <property type="entry name" value="TonB-dependent receptor, beta-barrel domain"/>
    <property type="match status" value="1"/>
</dbReference>
<evidence type="ECO:0000313" key="16">
    <source>
        <dbReference type="EMBL" id="RMB12112.1"/>
    </source>
</evidence>
<dbReference type="InterPro" id="IPR000531">
    <property type="entry name" value="Beta-barrel_TonB"/>
</dbReference>
<evidence type="ECO:0000313" key="17">
    <source>
        <dbReference type="Proteomes" id="UP000271227"/>
    </source>
</evidence>
<dbReference type="InterPro" id="IPR039426">
    <property type="entry name" value="TonB-dep_rcpt-like"/>
</dbReference>
<keyword evidence="2 11" id="KW-0813">Transport</keyword>
<protein>
    <submittedName>
        <fullName evidence="16">Iron complex outermembrane receptor protein</fullName>
    </submittedName>
</protein>
<dbReference type="PROSITE" id="PS52016">
    <property type="entry name" value="TONB_DEPENDENT_REC_3"/>
    <property type="match status" value="1"/>
</dbReference>
<comment type="similarity">
    <text evidence="11 12">Belongs to the TonB-dependent receptor family.</text>
</comment>
<dbReference type="InParanoid" id="A0A3M0CRK9"/>
<dbReference type="Pfam" id="PF00593">
    <property type="entry name" value="TonB_dep_Rec_b-barrel"/>
    <property type="match status" value="1"/>
</dbReference>
<keyword evidence="4" id="KW-0410">Iron transport</keyword>
<feature type="domain" description="TonB-dependent receptor plug" evidence="15">
    <location>
        <begin position="64"/>
        <end position="172"/>
    </location>
</feature>